<dbReference type="GO" id="GO:0016791">
    <property type="term" value="F:phosphatase activity"/>
    <property type="evidence" value="ECO:0007669"/>
    <property type="project" value="TreeGrafter"/>
</dbReference>
<evidence type="ECO:0000313" key="2">
    <source>
        <dbReference type="Proteomes" id="UP001321749"/>
    </source>
</evidence>
<dbReference type="PANTHER" id="PTHR48100">
    <property type="entry name" value="BROAD-SPECIFICITY PHOSPHATASE YOR283W-RELATED"/>
    <property type="match status" value="1"/>
</dbReference>
<organism evidence="1 2">
    <name type="scientific">Cladorrhinum samala</name>
    <dbReference type="NCBI Taxonomy" id="585594"/>
    <lineage>
        <taxon>Eukaryota</taxon>
        <taxon>Fungi</taxon>
        <taxon>Dikarya</taxon>
        <taxon>Ascomycota</taxon>
        <taxon>Pezizomycotina</taxon>
        <taxon>Sordariomycetes</taxon>
        <taxon>Sordariomycetidae</taxon>
        <taxon>Sordariales</taxon>
        <taxon>Podosporaceae</taxon>
        <taxon>Cladorrhinum</taxon>
    </lineage>
</organism>
<sequence>MASTPATFLFSAVTGYFVQDDIDTDWTNATTTLPGLGLIDREYETDQDFDPQREKTQWQRFTHFIDHLNKRDAGKAMYKLIYATRHGQGYHNAKETEVGTAAWEAHWAPLDGDGVTSWFDSLLTPTGQGQARDLNTFWRNSSSELKLPLPQSHYASPLTRCMETQQLSFKDLTLPSGDPAPSNPVIKELLRELMGIHSCDRRRTRSYIQEKFSDAVIEEGFTEEDELWKPDVRETRPEHAVRVSKVLGQLFQHDPATVVAWTAHCGTIIALYMAIGHKVVCVLPGSVVPVLVKAEII</sequence>
<dbReference type="InterPro" id="IPR029033">
    <property type="entry name" value="His_PPase_superfam"/>
</dbReference>
<protein>
    <submittedName>
        <fullName evidence="1">Histidine phosphatase superfamily</fullName>
    </submittedName>
</protein>
<accession>A0AAV9HSZ8</accession>
<dbReference type="SMART" id="SM00855">
    <property type="entry name" value="PGAM"/>
    <property type="match status" value="1"/>
</dbReference>
<dbReference type="InterPro" id="IPR013078">
    <property type="entry name" value="His_Pase_superF_clade-1"/>
</dbReference>
<reference evidence="1" key="1">
    <citation type="journal article" date="2023" name="Mol. Phylogenet. Evol.">
        <title>Genome-scale phylogeny and comparative genomics of the fungal order Sordariales.</title>
        <authorList>
            <person name="Hensen N."/>
            <person name="Bonometti L."/>
            <person name="Westerberg I."/>
            <person name="Brannstrom I.O."/>
            <person name="Guillou S."/>
            <person name="Cros-Aarteil S."/>
            <person name="Calhoun S."/>
            <person name="Haridas S."/>
            <person name="Kuo A."/>
            <person name="Mondo S."/>
            <person name="Pangilinan J."/>
            <person name="Riley R."/>
            <person name="LaButti K."/>
            <person name="Andreopoulos B."/>
            <person name="Lipzen A."/>
            <person name="Chen C."/>
            <person name="Yan M."/>
            <person name="Daum C."/>
            <person name="Ng V."/>
            <person name="Clum A."/>
            <person name="Steindorff A."/>
            <person name="Ohm R.A."/>
            <person name="Martin F."/>
            <person name="Silar P."/>
            <person name="Natvig D.O."/>
            <person name="Lalanne C."/>
            <person name="Gautier V."/>
            <person name="Ament-Velasquez S.L."/>
            <person name="Kruys A."/>
            <person name="Hutchinson M.I."/>
            <person name="Powell A.J."/>
            <person name="Barry K."/>
            <person name="Miller A.N."/>
            <person name="Grigoriev I.V."/>
            <person name="Debuchy R."/>
            <person name="Gladieux P."/>
            <person name="Hiltunen Thoren M."/>
            <person name="Johannesson H."/>
        </authorList>
    </citation>
    <scope>NUCLEOTIDE SEQUENCE</scope>
    <source>
        <strain evidence="1">PSN324</strain>
    </source>
</reference>
<evidence type="ECO:0000313" key="1">
    <source>
        <dbReference type="EMBL" id="KAK4463220.1"/>
    </source>
</evidence>
<dbReference type="SUPFAM" id="SSF53254">
    <property type="entry name" value="Phosphoglycerate mutase-like"/>
    <property type="match status" value="1"/>
</dbReference>
<dbReference type="Pfam" id="PF00300">
    <property type="entry name" value="His_Phos_1"/>
    <property type="match status" value="1"/>
</dbReference>
<dbReference type="EMBL" id="MU864962">
    <property type="protein sequence ID" value="KAK4463220.1"/>
    <property type="molecule type" value="Genomic_DNA"/>
</dbReference>
<dbReference type="Gene3D" id="3.40.50.1240">
    <property type="entry name" value="Phosphoglycerate mutase-like"/>
    <property type="match status" value="1"/>
</dbReference>
<dbReference type="PANTHER" id="PTHR48100:SF1">
    <property type="entry name" value="HISTIDINE PHOSPHATASE FAMILY PROTEIN-RELATED"/>
    <property type="match status" value="1"/>
</dbReference>
<dbReference type="GO" id="GO:0005737">
    <property type="term" value="C:cytoplasm"/>
    <property type="evidence" value="ECO:0007669"/>
    <property type="project" value="TreeGrafter"/>
</dbReference>
<dbReference type="AlphaFoldDB" id="A0AAV9HSZ8"/>
<comment type="caution">
    <text evidence="1">The sequence shown here is derived from an EMBL/GenBank/DDBJ whole genome shotgun (WGS) entry which is preliminary data.</text>
</comment>
<gene>
    <name evidence="1" type="ORF">QBC42DRAFT_337768</name>
</gene>
<dbReference type="InterPro" id="IPR050275">
    <property type="entry name" value="PGM_Phosphatase"/>
</dbReference>
<name>A0AAV9HSZ8_9PEZI</name>
<dbReference type="Proteomes" id="UP001321749">
    <property type="component" value="Unassembled WGS sequence"/>
</dbReference>
<keyword evidence="2" id="KW-1185">Reference proteome</keyword>
<reference evidence="1" key="2">
    <citation type="submission" date="2023-06" db="EMBL/GenBank/DDBJ databases">
        <authorList>
            <consortium name="Lawrence Berkeley National Laboratory"/>
            <person name="Mondo S.J."/>
            <person name="Hensen N."/>
            <person name="Bonometti L."/>
            <person name="Westerberg I."/>
            <person name="Brannstrom I.O."/>
            <person name="Guillou S."/>
            <person name="Cros-Aarteil S."/>
            <person name="Calhoun S."/>
            <person name="Haridas S."/>
            <person name="Kuo A."/>
            <person name="Pangilinan J."/>
            <person name="Riley R."/>
            <person name="Labutti K."/>
            <person name="Andreopoulos B."/>
            <person name="Lipzen A."/>
            <person name="Chen C."/>
            <person name="Yanf M."/>
            <person name="Daum C."/>
            <person name="Ng V."/>
            <person name="Clum A."/>
            <person name="Steindorff A."/>
            <person name="Ohm R."/>
            <person name="Martin F."/>
            <person name="Silar P."/>
            <person name="Natvig D."/>
            <person name="Lalanne C."/>
            <person name="Gautier V."/>
            <person name="Ament-Velasquez S.L."/>
            <person name="Kruys A."/>
            <person name="Hutchinson M.I."/>
            <person name="Powell A.J."/>
            <person name="Barry K."/>
            <person name="Miller A.N."/>
            <person name="Grigoriev I.V."/>
            <person name="Debuchy R."/>
            <person name="Gladieux P."/>
            <person name="Thoren M.H."/>
            <person name="Johannesson H."/>
        </authorList>
    </citation>
    <scope>NUCLEOTIDE SEQUENCE</scope>
    <source>
        <strain evidence="1">PSN324</strain>
    </source>
</reference>
<proteinExistence type="predicted"/>